<dbReference type="AlphaFoldDB" id="A0A3N4V4W6"/>
<evidence type="ECO:0000256" key="1">
    <source>
        <dbReference type="SAM" id="SignalP"/>
    </source>
</evidence>
<sequence length="677" mass="72517">MTRLRFLLGCLLLVAAATASEAAARSAQARIARVSTAVATLDGVRVRLDWPAQAREGVLSLQAARVEAPELGYRFHDLQWRCPLRRDGARWRCEGDVRAGRGRPLRLAIELDDARTAARLHDRRSAIRLRRDAATPELTRIELARVPLAWAQALLAQAWAAPRLSAGSVDGRLDVIAPSGADLRVEGPLRIDGAALDTPDGRVAAEGVGAAVELRARFGERATRVGVAGAVRGGELLFGNAYLALQRRRVAFALEAERDGEGPWRLPRLHWDDPGVLRVDGRAVLGADAGLRALDVGAAMPDLRALRDGYLSGFLGVAGLADLRLAGAAAARLRYDAGALHEFDLRLDGVAVDDPQGRFRVADLAGDVRFSSAESLRSELRWQGGELHGLDFGAARLPLLGERGELRLADEVAVPLLGGRARLAHMRLRPPADGRGLELNFGLDLERLDIARLAAALQWPPFAGELTGHIPQARYADDRLEFEGGLAVHLFGGAVQVSSLAMERPFGVAPTLSADIAFDDIDLQSLTGVLGFGSITGKLDGEVAGLRLVDWTPVAFDARLRTDRAAARRAGVRQRISQRAVQDLSSVSDASFMGSLQARLIGLFDDFGYARLGIGCRLAEQVCEMDGLGSAGPGFIIVAGAGLPRLSVIGFNRRVDWPTLLERLAAAGSGDVKPVFE</sequence>
<evidence type="ECO:0000313" key="3">
    <source>
        <dbReference type="Proteomes" id="UP000269708"/>
    </source>
</evidence>
<protein>
    <recommendedName>
        <fullName evidence="4">Dicarboxylate transport</fullName>
    </recommendedName>
</protein>
<evidence type="ECO:0008006" key="4">
    <source>
        <dbReference type="Google" id="ProtNLM"/>
    </source>
</evidence>
<reference evidence="2 3" key="1">
    <citation type="submission" date="2018-11" db="EMBL/GenBank/DDBJ databases">
        <title>Genomic Encyclopedia of Type Strains, Phase IV (KMG-IV): sequencing the most valuable type-strain genomes for metagenomic binning, comparative biology and taxonomic classification.</title>
        <authorList>
            <person name="Goeker M."/>
        </authorList>
    </citation>
    <scope>NUCLEOTIDE SEQUENCE [LARGE SCALE GENOMIC DNA]</scope>
    <source>
        <strain evidence="2 3">DSM 25623</strain>
    </source>
</reference>
<accession>A0A3N4V4W6</accession>
<dbReference type="OrthoDB" id="6191549at2"/>
<organism evidence="2 3">
    <name type="scientific">Vulcaniibacterium tengchongense</name>
    <dbReference type="NCBI Taxonomy" id="1273429"/>
    <lineage>
        <taxon>Bacteria</taxon>
        <taxon>Pseudomonadati</taxon>
        <taxon>Pseudomonadota</taxon>
        <taxon>Gammaproteobacteria</taxon>
        <taxon>Lysobacterales</taxon>
        <taxon>Lysobacteraceae</taxon>
        <taxon>Vulcaniibacterium</taxon>
    </lineage>
</organism>
<gene>
    <name evidence="2" type="ORF">EDC50_2350</name>
</gene>
<proteinExistence type="predicted"/>
<feature type="signal peptide" evidence="1">
    <location>
        <begin position="1"/>
        <end position="19"/>
    </location>
</feature>
<evidence type="ECO:0000313" key="2">
    <source>
        <dbReference type="EMBL" id="RPE77093.1"/>
    </source>
</evidence>
<feature type="chain" id="PRO_5018068705" description="Dicarboxylate transport" evidence="1">
    <location>
        <begin position="20"/>
        <end position="677"/>
    </location>
</feature>
<dbReference type="EMBL" id="RKQN01000003">
    <property type="protein sequence ID" value="RPE77093.1"/>
    <property type="molecule type" value="Genomic_DNA"/>
</dbReference>
<comment type="caution">
    <text evidence="2">The sequence shown here is derived from an EMBL/GenBank/DDBJ whole genome shotgun (WGS) entry which is preliminary data.</text>
</comment>
<keyword evidence="3" id="KW-1185">Reference proteome</keyword>
<dbReference type="Proteomes" id="UP000269708">
    <property type="component" value="Unassembled WGS sequence"/>
</dbReference>
<dbReference type="RefSeq" id="WP_123770673.1">
    <property type="nucleotide sequence ID" value="NZ_RKQN01000003.1"/>
</dbReference>
<keyword evidence="1" id="KW-0732">Signal</keyword>
<name>A0A3N4V4W6_9GAMM</name>